<dbReference type="AlphaFoldDB" id="A0AAD7J8F0"/>
<proteinExistence type="predicted"/>
<evidence type="ECO:0000313" key="3">
    <source>
        <dbReference type="Proteomes" id="UP001215280"/>
    </source>
</evidence>
<feature type="non-terminal residue" evidence="2">
    <location>
        <position position="134"/>
    </location>
</feature>
<reference evidence="2" key="1">
    <citation type="submission" date="2023-03" db="EMBL/GenBank/DDBJ databases">
        <title>Massive genome expansion in bonnet fungi (Mycena s.s.) driven by repeated elements and novel gene families across ecological guilds.</title>
        <authorList>
            <consortium name="Lawrence Berkeley National Laboratory"/>
            <person name="Harder C.B."/>
            <person name="Miyauchi S."/>
            <person name="Viragh M."/>
            <person name="Kuo A."/>
            <person name="Thoen E."/>
            <person name="Andreopoulos B."/>
            <person name="Lu D."/>
            <person name="Skrede I."/>
            <person name="Drula E."/>
            <person name="Henrissat B."/>
            <person name="Morin E."/>
            <person name="Kohler A."/>
            <person name="Barry K."/>
            <person name="LaButti K."/>
            <person name="Morin E."/>
            <person name="Salamov A."/>
            <person name="Lipzen A."/>
            <person name="Mereny Z."/>
            <person name="Hegedus B."/>
            <person name="Baldrian P."/>
            <person name="Stursova M."/>
            <person name="Weitz H."/>
            <person name="Taylor A."/>
            <person name="Grigoriev I.V."/>
            <person name="Nagy L.G."/>
            <person name="Martin F."/>
            <person name="Kauserud H."/>
        </authorList>
    </citation>
    <scope>NUCLEOTIDE SEQUENCE</scope>
    <source>
        <strain evidence="2">CBHHK188m</strain>
    </source>
</reference>
<feature type="region of interest" description="Disordered" evidence="1">
    <location>
        <begin position="1"/>
        <end position="22"/>
    </location>
</feature>
<evidence type="ECO:0000256" key="1">
    <source>
        <dbReference type="SAM" id="MobiDB-lite"/>
    </source>
</evidence>
<sequence length="134" mass="14974">MLLPSRPAPAAANKQSPAKSRTIFRKLTTKFNRNRSSSPPLVNKRRSLAIPQAHANTTLASREARNAALRERGLLPSLPLSVQEQQQDLRIAIVTSPEPGEQSGLVRRPTAANRIKEEWEAKNRERLTEFRFGG</sequence>
<accession>A0AAD7J8F0</accession>
<dbReference type="Proteomes" id="UP001215280">
    <property type="component" value="Unassembled WGS sequence"/>
</dbReference>
<name>A0AAD7J8F0_9AGAR</name>
<organism evidence="2 3">
    <name type="scientific">Mycena maculata</name>
    <dbReference type="NCBI Taxonomy" id="230809"/>
    <lineage>
        <taxon>Eukaryota</taxon>
        <taxon>Fungi</taxon>
        <taxon>Dikarya</taxon>
        <taxon>Basidiomycota</taxon>
        <taxon>Agaricomycotina</taxon>
        <taxon>Agaricomycetes</taxon>
        <taxon>Agaricomycetidae</taxon>
        <taxon>Agaricales</taxon>
        <taxon>Marasmiineae</taxon>
        <taxon>Mycenaceae</taxon>
        <taxon>Mycena</taxon>
    </lineage>
</organism>
<gene>
    <name evidence="2" type="ORF">DFH07DRAFT_741933</name>
</gene>
<evidence type="ECO:0000313" key="2">
    <source>
        <dbReference type="EMBL" id="KAJ7757789.1"/>
    </source>
</evidence>
<comment type="caution">
    <text evidence="2">The sequence shown here is derived from an EMBL/GenBank/DDBJ whole genome shotgun (WGS) entry which is preliminary data.</text>
</comment>
<dbReference type="EMBL" id="JARJLG010000057">
    <property type="protein sequence ID" value="KAJ7757789.1"/>
    <property type="molecule type" value="Genomic_DNA"/>
</dbReference>
<protein>
    <submittedName>
        <fullName evidence="2">Uncharacterized protein</fullName>
    </submittedName>
</protein>
<keyword evidence="3" id="KW-1185">Reference proteome</keyword>